<protein>
    <submittedName>
        <fullName evidence="3">Uncharacterized protein</fullName>
    </submittedName>
</protein>
<proteinExistence type="predicted"/>
<evidence type="ECO:0000256" key="2">
    <source>
        <dbReference type="SAM" id="Phobius"/>
    </source>
</evidence>
<feature type="compositionally biased region" description="Pro residues" evidence="1">
    <location>
        <begin position="149"/>
        <end position="160"/>
    </location>
</feature>
<keyword evidence="2" id="KW-0812">Transmembrane</keyword>
<evidence type="ECO:0000256" key="1">
    <source>
        <dbReference type="SAM" id="MobiDB-lite"/>
    </source>
</evidence>
<dbReference type="EMBL" id="OY660875">
    <property type="protein sequence ID" value="CAJ1068113.1"/>
    <property type="molecule type" value="Genomic_DNA"/>
</dbReference>
<gene>
    <name evidence="3" type="ORF">XNOV1_A042942</name>
</gene>
<keyword evidence="4" id="KW-1185">Reference proteome</keyword>
<organism evidence="3 4">
    <name type="scientific">Xyrichtys novacula</name>
    <name type="common">Pearly razorfish</name>
    <name type="synonym">Hemipteronotus novacula</name>
    <dbReference type="NCBI Taxonomy" id="13765"/>
    <lineage>
        <taxon>Eukaryota</taxon>
        <taxon>Metazoa</taxon>
        <taxon>Chordata</taxon>
        <taxon>Craniata</taxon>
        <taxon>Vertebrata</taxon>
        <taxon>Euteleostomi</taxon>
        <taxon>Actinopterygii</taxon>
        <taxon>Neopterygii</taxon>
        <taxon>Teleostei</taxon>
        <taxon>Neoteleostei</taxon>
        <taxon>Acanthomorphata</taxon>
        <taxon>Eupercaria</taxon>
        <taxon>Labriformes</taxon>
        <taxon>Labridae</taxon>
        <taxon>Xyrichtys</taxon>
    </lineage>
</organism>
<sequence>MQVRRWYYQKDKPMIGPGFIPVSRCSSSVSGWLKTAPSCLALSSSSSSRLRLCCCRNTTTLPFFFFFHSLMYHSSLMHSLLFHCFSLPLLGIRALSLARMDDEEEEDAPAPDPAASSCFTLLFRFVQRGASDQSVRLLPAARLSSSLRSPPPPPLPPPLPLCSYKLQ</sequence>
<dbReference type="AlphaFoldDB" id="A0AAV1G3Q5"/>
<feature type="region of interest" description="Disordered" evidence="1">
    <location>
        <begin position="144"/>
        <end position="167"/>
    </location>
</feature>
<keyword evidence="2" id="KW-1133">Transmembrane helix</keyword>
<keyword evidence="2" id="KW-0472">Membrane</keyword>
<evidence type="ECO:0000313" key="4">
    <source>
        <dbReference type="Proteomes" id="UP001178508"/>
    </source>
</evidence>
<dbReference type="Proteomes" id="UP001178508">
    <property type="component" value="Chromosome 12"/>
</dbReference>
<accession>A0AAV1G3Q5</accession>
<evidence type="ECO:0000313" key="3">
    <source>
        <dbReference type="EMBL" id="CAJ1068113.1"/>
    </source>
</evidence>
<feature type="transmembrane region" description="Helical" evidence="2">
    <location>
        <begin position="70"/>
        <end position="90"/>
    </location>
</feature>
<reference evidence="3" key="1">
    <citation type="submission" date="2023-08" db="EMBL/GenBank/DDBJ databases">
        <authorList>
            <person name="Alioto T."/>
            <person name="Alioto T."/>
            <person name="Gomez Garrido J."/>
        </authorList>
    </citation>
    <scope>NUCLEOTIDE SEQUENCE</scope>
</reference>
<name>A0AAV1G3Q5_XYRNO</name>